<evidence type="ECO:0000313" key="2">
    <source>
        <dbReference type="Proteomes" id="UP000257039"/>
    </source>
</evidence>
<evidence type="ECO:0000313" key="1">
    <source>
        <dbReference type="EMBL" id="RDH43528.1"/>
    </source>
</evidence>
<dbReference type="EMBL" id="NDXW01000001">
    <property type="protein sequence ID" value="RDH43528.1"/>
    <property type="molecule type" value="Genomic_DNA"/>
</dbReference>
<comment type="caution">
    <text evidence="1">The sequence shown here is derived from an EMBL/GenBank/DDBJ whole genome shotgun (WGS) entry which is preliminary data.</text>
</comment>
<accession>A0A4P9VJS6</accession>
<gene>
    <name evidence="1" type="ORF">B9G39_08780</name>
</gene>
<dbReference type="Proteomes" id="UP000257039">
    <property type="component" value="Unassembled WGS sequence"/>
</dbReference>
<reference evidence="1 2" key="1">
    <citation type="submission" date="2017-04" db="EMBL/GenBank/DDBJ databases">
        <title>Draft genome sequence of Zooshikella ganghwensis VG4 isolated from Red Sea sediments.</title>
        <authorList>
            <person name="Rehman Z."/>
            <person name="Alam I."/>
            <person name="Kamau A."/>
            <person name="Bajic V."/>
            <person name="Leiknes T."/>
        </authorList>
    </citation>
    <scope>NUCLEOTIDE SEQUENCE [LARGE SCALE GENOMIC DNA]</scope>
    <source>
        <strain evidence="1 2">VG4</strain>
    </source>
</reference>
<dbReference type="AlphaFoldDB" id="A0A4P9VJS6"/>
<organism evidence="1 2">
    <name type="scientific">Zooshikella ganghwensis</name>
    <dbReference type="NCBI Taxonomy" id="202772"/>
    <lineage>
        <taxon>Bacteria</taxon>
        <taxon>Pseudomonadati</taxon>
        <taxon>Pseudomonadota</taxon>
        <taxon>Gammaproteobacteria</taxon>
        <taxon>Oceanospirillales</taxon>
        <taxon>Zooshikellaceae</taxon>
        <taxon>Zooshikella</taxon>
    </lineage>
</organism>
<name>A0A4P9VJS6_9GAMM</name>
<proteinExistence type="predicted"/>
<sequence length="168" mass="19057">MYYMLPPRNPYRAKLKYLNNLVAGLKAEIDDRQKRVTKISSVQRKWRRTRKLYLSGDKSNWLVNVPKMKMQSTHKYTSKCHSVRYSLVEYNDYQSYGDHYYSAIAAGIATAAVSCLMLAALPAIAVASVLSDVEAETFSAHLDEMSTLDVPEDSIDIDEFEASEEEAS</sequence>
<protein>
    <submittedName>
        <fullName evidence="1">Uncharacterized protein</fullName>
    </submittedName>
</protein>
<keyword evidence="2" id="KW-1185">Reference proteome</keyword>